<dbReference type="GO" id="GO:0008239">
    <property type="term" value="F:dipeptidyl-peptidase activity"/>
    <property type="evidence" value="ECO:0007669"/>
    <property type="project" value="TreeGrafter"/>
</dbReference>
<dbReference type="Gene3D" id="3.40.50.1820">
    <property type="entry name" value="alpha/beta hydrolase"/>
    <property type="match status" value="1"/>
</dbReference>
<dbReference type="PANTHER" id="PTHR11010">
    <property type="entry name" value="PROTEASE S28 PRO-X CARBOXYPEPTIDASE-RELATED"/>
    <property type="match status" value="1"/>
</dbReference>
<organism evidence="6 7">
    <name type="scientific">Danaus chrysippus</name>
    <name type="common">African queen</name>
    <dbReference type="NCBI Taxonomy" id="151541"/>
    <lineage>
        <taxon>Eukaryota</taxon>
        <taxon>Metazoa</taxon>
        <taxon>Ecdysozoa</taxon>
        <taxon>Arthropoda</taxon>
        <taxon>Hexapoda</taxon>
        <taxon>Insecta</taxon>
        <taxon>Pterygota</taxon>
        <taxon>Neoptera</taxon>
        <taxon>Endopterygota</taxon>
        <taxon>Lepidoptera</taxon>
        <taxon>Glossata</taxon>
        <taxon>Ditrysia</taxon>
        <taxon>Papilionoidea</taxon>
        <taxon>Nymphalidae</taxon>
        <taxon>Danainae</taxon>
        <taxon>Danaini</taxon>
        <taxon>Danaina</taxon>
        <taxon>Danaus</taxon>
        <taxon>Anosia</taxon>
    </lineage>
</organism>
<gene>
    <name evidence="6" type="ORF">DCHRY22_LOCUS14251</name>
</gene>
<dbReference type="EMBL" id="CAKASE010000080">
    <property type="protein sequence ID" value="CAG9581701.1"/>
    <property type="molecule type" value="Genomic_DNA"/>
</dbReference>
<accession>A0A8J2WA30</accession>
<comment type="caution">
    <text evidence="6">The sequence shown here is derived from an EMBL/GenBank/DDBJ whole genome shotgun (WGS) entry which is preliminary data.</text>
</comment>
<sequence length="302" mass="35069">MRYFENVKYWQENGPIFFFLGGEGISTPMWTKSGVMHDLAQETKGAMYVTEHRYYGKSIPKNVTKGNKFKYLSSRQALADLAKLIEFLKLLPMYKNSKVVVIGGSYAGNLAAWMKVLYPHLVDAAIASSAPVLAKKDFFEYLEKVTDDYESYGTAGCSDKIKNIFDRLYKLLQSSDGIKQLKIEENICDSCDMSVSENQELFFEFKASEFMDNAQYGSTYSIKEDCDTLNDVNFDTKSLTDYYIYPYIYSEKQDCYDFDFKNVIQNMKRTDYFSLPWIYQTCTEFGYFQTTIQRHRSLKTSH</sequence>
<keyword evidence="5" id="KW-0325">Glycoprotein</keyword>
<dbReference type="Pfam" id="PF05577">
    <property type="entry name" value="Peptidase_S28"/>
    <property type="match status" value="1"/>
</dbReference>
<proteinExistence type="inferred from homology"/>
<evidence type="ECO:0000256" key="2">
    <source>
        <dbReference type="ARBA" id="ARBA00022670"/>
    </source>
</evidence>
<comment type="similarity">
    <text evidence="1">Belongs to the peptidase S28 family.</text>
</comment>
<dbReference type="GO" id="GO:0006508">
    <property type="term" value="P:proteolysis"/>
    <property type="evidence" value="ECO:0007669"/>
    <property type="project" value="UniProtKB-KW"/>
</dbReference>
<evidence type="ECO:0000256" key="5">
    <source>
        <dbReference type="ARBA" id="ARBA00023180"/>
    </source>
</evidence>
<keyword evidence="2" id="KW-0645">Protease</keyword>
<evidence type="ECO:0000256" key="4">
    <source>
        <dbReference type="ARBA" id="ARBA00022801"/>
    </source>
</evidence>
<protein>
    <submittedName>
        <fullName evidence="6">(African queen) hypothetical protein</fullName>
    </submittedName>
</protein>
<dbReference type="AlphaFoldDB" id="A0A8J2WA30"/>
<dbReference type="InterPro" id="IPR029058">
    <property type="entry name" value="AB_hydrolase_fold"/>
</dbReference>
<keyword evidence="4" id="KW-0378">Hydrolase</keyword>
<dbReference type="InterPro" id="IPR008758">
    <property type="entry name" value="Peptidase_S28"/>
</dbReference>
<evidence type="ECO:0000256" key="3">
    <source>
        <dbReference type="ARBA" id="ARBA00022729"/>
    </source>
</evidence>
<name>A0A8J2WA30_9NEOP</name>
<dbReference type="GO" id="GO:0070008">
    <property type="term" value="F:serine-type exopeptidase activity"/>
    <property type="evidence" value="ECO:0007669"/>
    <property type="project" value="InterPro"/>
</dbReference>
<reference evidence="6" key="1">
    <citation type="submission" date="2021-09" db="EMBL/GenBank/DDBJ databases">
        <authorList>
            <person name="Martin H S."/>
        </authorList>
    </citation>
    <scope>NUCLEOTIDE SEQUENCE</scope>
</reference>
<keyword evidence="3" id="KW-0732">Signal</keyword>
<dbReference type="SUPFAM" id="SSF53474">
    <property type="entry name" value="alpha/beta-Hydrolases"/>
    <property type="match status" value="1"/>
</dbReference>
<evidence type="ECO:0000313" key="7">
    <source>
        <dbReference type="Proteomes" id="UP000789524"/>
    </source>
</evidence>
<evidence type="ECO:0000313" key="6">
    <source>
        <dbReference type="EMBL" id="CAG9581701.1"/>
    </source>
</evidence>
<keyword evidence="7" id="KW-1185">Reference proteome</keyword>
<dbReference type="PANTHER" id="PTHR11010:SF117">
    <property type="entry name" value="SERINE PROTEASE 16"/>
    <property type="match status" value="1"/>
</dbReference>
<dbReference type="Proteomes" id="UP000789524">
    <property type="component" value="Unassembled WGS sequence"/>
</dbReference>
<evidence type="ECO:0000256" key="1">
    <source>
        <dbReference type="ARBA" id="ARBA00011079"/>
    </source>
</evidence>
<dbReference type="OrthoDB" id="1735038at2759"/>